<reference evidence="2" key="2">
    <citation type="submission" date="2020-06" db="EMBL/GenBank/DDBJ databases">
        <title>Helianthus annuus Genome sequencing and assembly Release 2.</title>
        <authorList>
            <person name="Gouzy J."/>
            <person name="Langlade N."/>
            <person name="Munos S."/>
        </authorList>
    </citation>
    <scope>NUCLEOTIDE SEQUENCE</scope>
    <source>
        <tissue evidence="2">Leaves</tissue>
    </source>
</reference>
<feature type="transmembrane region" description="Helical" evidence="1">
    <location>
        <begin position="77"/>
        <end position="97"/>
    </location>
</feature>
<protein>
    <submittedName>
        <fullName evidence="2">Uncharacterized protein</fullName>
    </submittedName>
</protein>
<evidence type="ECO:0000313" key="3">
    <source>
        <dbReference type="Proteomes" id="UP000215914"/>
    </source>
</evidence>
<keyword evidence="3" id="KW-1185">Reference proteome</keyword>
<accession>A0A9K3DZI6</accession>
<keyword evidence="1" id="KW-0472">Membrane</keyword>
<dbReference type="AlphaFoldDB" id="A0A9K3DZI6"/>
<evidence type="ECO:0000313" key="2">
    <source>
        <dbReference type="EMBL" id="KAF5764385.1"/>
    </source>
</evidence>
<sequence length="170" mass="19916">MKTGLCSNFVLQCGCSKPWFLAKQSLASYTSTWLSKGWVKRNCSWLVLLSCFWLDEVSGLLSLIFTFGAYIDQLMRSNALLIILHLKDFGVGFMLIVRHTIINDNRWGWGADEWSEFEVKLVCEHLRAAMIYAWVYNTYRSRPRVLCLKFTSMWMLCRFTKSKNHSWCQT</sequence>
<keyword evidence="1" id="KW-1133">Transmembrane helix</keyword>
<organism evidence="2 3">
    <name type="scientific">Helianthus annuus</name>
    <name type="common">Common sunflower</name>
    <dbReference type="NCBI Taxonomy" id="4232"/>
    <lineage>
        <taxon>Eukaryota</taxon>
        <taxon>Viridiplantae</taxon>
        <taxon>Streptophyta</taxon>
        <taxon>Embryophyta</taxon>
        <taxon>Tracheophyta</taxon>
        <taxon>Spermatophyta</taxon>
        <taxon>Magnoliopsida</taxon>
        <taxon>eudicotyledons</taxon>
        <taxon>Gunneridae</taxon>
        <taxon>Pentapetalae</taxon>
        <taxon>asterids</taxon>
        <taxon>campanulids</taxon>
        <taxon>Asterales</taxon>
        <taxon>Asteraceae</taxon>
        <taxon>Asteroideae</taxon>
        <taxon>Heliantheae alliance</taxon>
        <taxon>Heliantheae</taxon>
        <taxon>Helianthus</taxon>
    </lineage>
</organism>
<dbReference type="Gramene" id="mRNA:HanXRQr2_Chr15g0691411">
    <property type="protein sequence ID" value="mRNA:HanXRQr2_Chr15g0691411"/>
    <property type="gene ID" value="HanXRQr2_Chr15g0691411"/>
</dbReference>
<proteinExistence type="predicted"/>
<dbReference type="Proteomes" id="UP000215914">
    <property type="component" value="Unassembled WGS sequence"/>
</dbReference>
<evidence type="ECO:0000256" key="1">
    <source>
        <dbReference type="SAM" id="Phobius"/>
    </source>
</evidence>
<comment type="caution">
    <text evidence="2">The sequence shown here is derived from an EMBL/GenBank/DDBJ whole genome shotgun (WGS) entry which is preliminary data.</text>
</comment>
<keyword evidence="1" id="KW-0812">Transmembrane</keyword>
<feature type="transmembrane region" description="Helical" evidence="1">
    <location>
        <begin position="45"/>
        <end position="71"/>
    </location>
</feature>
<reference evidence="2" key="1">
    <citation type="journal article" date="2017" name="Nature">
        <title>The sunflower genome provides insights into oil metabolism, flowering and Asterid evolution.</title>
        <authorList>
            <person name="Badouin H."/>
            <person name="Gouzy J."/>
            <person name="Grassa C.J."/>
            <person name="Murat F."/>
            <person name="Staton S.E."/>
            <person name="Cottret L."/>
            <person name="Lelandais-Briere C."/>
            <person name="Owens G.L."/>
            <person name="Carrere S."/>
            <person name="Mayjonade B."/>
            <person name="Legrand L."/>
            <person name="Gill N."/>
            <person name="Kane N.C."/>
            <person name="Bowers J.E."/>
            <person name="Hubner S."/>
            <person name="Bellec A."/>
            <person name="Berard A."/>
            <person name="Berges H."/>
            <person name="Blanchet N."/>
            <person name="Boniface M.C."/>
            <person name="Brunel D."/>
            <person name="Catrice O."/>
            <person name="Chaidir N."/>
            <person name="Claudel C."/>
            <person name="Donnadieu C."/>
            <person name="Faraut T."/>
            <person name="Fievet G."/>
            <person name="Helmstetter N."/>
            <person name="King M."/>
            <person name="Knapp S.J."/>
            <person name="Lai Z."/>
            <person name="Le Paslier M.C."/>
            <person name="Lippi Y."/>
            <person name="Lorenzon L."/>
            <person name="Mandel J.R."/>
            <person name="Marage G."/>
            <person name="Marchand G."/>
            <person name="Marquand E."/>
            <person name="Bret-Mestries E."/>
            <person name="Morien E."/>
            <person name="Nambeesan S."/>
            <person name="Nguyen T."/>
            <person name="Pegot-Espagnet P."/>
            <person name="Pouilly N."/>
            <person name="Raftis F."/>
            <person name="Sallet E."/>
            <person name="Schiex T."/>
            <person name="Thomas J."/>
            <person name="Vandecasteele C."/>
            <person name="Vares D."/>
            <person name="Vear F."/>
            <person name="Vautrin S."/>
            <person name="Crespi M."/>
            <person name="Mangin B."/>
            <person name="Burke J.M."/>
            <person name="Salse J."/>
            <person name="Munos S."/>
            <person name="Vincourt P."/>
            <person name="Rieseberg L.H."/>
            <person name="Langlade N.B."/>
        </authorList>
    </citation>
    <scope>NUCLEOTIDE SEQUENCE</scope>
    <source>
        <tissue evidence="2">Leaves</tissue>
    </source>
</reference>
<name>A0A9K3DZI6_HELAN</name>
<dbReference type="EMBL" id="MNCJ02000330">
    <property type="protein sequence ID" value="KAF5764385.1"/>
    <property type="molecule type" value="Genomic_DNA"/>
</dbReference>
<gene>
    <name evidence="2" type="ORF">HanXRQr2_Chr15g0691411</name>
</gene>